<dbReference type="SUPFAM" id="SSF53850">
    <property type="entry name" value="Periplasmic binding protein-like II"/>
    <property type="match status" value="1"/>
</dbReference>
<keyword evidence="4" id="KW-0804">Transcription</keyword>
<dbReference type="EMBL" id="CP023671">
    <property type="protein sequence ID" value="AYE35392.1"/>
    <property type="molecule type" value="Genomic_DNA"/>
</dbReference>
<evidence type="ECO:0000256" key="4">
    <source>
        <dbReference type="ARBA" id="ARBA00023163"/>
    </source>
</evidence>
<dbReference type="InterPro" id="IPR005119">
    <property type="entry name" value="LysR_subst-bd"/>
</dbReference>
<dbReference type="Gene3D" id="3.40.190.290">
    <property type="match status" value="1"/>
</dbReference>
<gene>
    <name evidence="6" type="ORF">CP523_13670</name>
    <name evidence="7" type="ORF">NH397_06060</name>
</gene>
<dbReference type="Proteomes" id="UP000280586">
    <property type="component" value="Chromosome"/>
</dbReference>
<dbReference type="RefSeq" id="WP_120140961.1">
    <property type="nucleotide sequence ID" value="NZ_CP023671.1"/>
</dbReference>
<dbReference type="Pfam" id="PF03466">
    <property type="entry name" value="LysR_substrate"/>
    <property type="match status" value="1"/>
</dbReference>
<dbReference type="FunFam" id="1.10.10.10:FF:000001">
    <property type="entry name" value="LysR family transcriptional regulator"/>
    <property type="match status" value="1"/>
</dbReference>
<evidence type="ECO:0000313" key="8">
    <source>
        <dbReference type="Proteomes" id="UP000280586"/>
    </source>
</evidence>
<dbReference type="Gene3D" id="1.10.10.10">
    <property type="entry name" value="Winged helix-like DNA-binding domain superfamily/Winged helix DNA-binding domain"/>
    <property type="match status" value="1"/>
</dbReference>
<proteinExistence type="inferred from homology"/>
<dbReference type="PANTHER" id="PTHR30126">
    <property type="entry name" value="HTH-TYPE TRANSCRIPTIONAL REGULATOR"/>
    <property type="match status" value="1"/>
</dbReference>
<dbReference type="SUPFAM" id="SSF46785">
    <property type="entry name" value="Winged helix' DNA-binding domain"/>
    <property type="match status" value="1"/>
</dbReference>
<evidence type="ECO:0000256" key="2">
    <source>
        <dbReference type="ARBA" id="ARBA00023015"/>
    </source>
</evidence>
<reference evidence="7" key="2">
    <citation type="submission" date="2022-06" db="EMBL/GenBank/DDBJ databases">
        <authorList>
            <person name="Holder M.E."/>
            <person name="Ajami N.J."/>
            <person name="Petrosino J.F."/>
        </authorList>
    </citation>
    <scope>NUCLEOTIDE SEQUENCE</scope>
    <source>
        <strain evidence="7">RMA 8861</strain>
    </source>
</reference>
<evidence type="ECO:0000256" key="3">
    <source>
        <dbReference type="ARBA" id="ARBA00023125"/>
    </source>
</evidence>
<evidence type="ECO:0000259" key="5">
    <source>
        <dbReference type="PROSITE" id="PS50931"/>
    </source>
</evidence>
<feature type="domain" description="HTH lysR-type" evidence="5">
    <location>
        <begin position="1"/>
        <end position="58"/>
    </location>
</feature>
<dbReference type="Pfam" id="PF00126">
    <property type="entry name" value="HTH_1"/>
    <property type="match status" value="1"/>
</dbReference>
<evidence type="ECO:0000313" key="7">
    <source>
        <dbReference type="EMBL" id="USS01988.1"/>
    </source>
</evidence>
<dbReference type="GO" id="GO:0000976">
    <property type="term" value="F:transcription cis-regulatory region binding"/>
    <property type="evidence" value="ECO:0007669"/>
    <property type="project" value="TreeGrafter"/>
</dbReference>
<dbReference type="Proteomes" id="UP001055437">
    <property type="component" value="Chromosome"/>
</dbReference>
<dbReference type="CDD" id="cd08420">
    <property type="entry name" value="PBP2_CysL_like"/>
    <property type="match status" value="1"/>
</dbReference>
<dbReference type="PANTHER" id="PTHR30126:SF39">
    <property type="entry name" value="HTH-TYPE TRANSCRIPTIONAL REGULATOR CYSL"/>
    <property type="match status" value="1"/>
</dbReference>
<comment type="similarity">
    <text evidence="1">Belongs to the LysR transcriptional regulatory family.</text>
</comment>
<dbReference type="EMBL" id="CP099799">
    <property type="protein sequence ID" value="USS01988.1"/>
    <property type="molecule type" value="Genomic_DNA"/>
</dbReference>
<dbReference type="AlphaFoldDB" id="A0A9N7JPF6"/>
<organism evidence="6 8">
    <name type="scientific">Clostridium septicum</name>
    <dbReference type="NCBI Taxonomy" id="1504"/>
    <lineage>
        <taxon>Bacteria</taxon>
        <taxon>Bacillati</taxon>
        <taxon>Bacillota</taxon>
        <taxon>Clostridia</taxon>
        <taxon>Eubacteriales</taxon>
        <taxon>Clostridiaceae</taxon>
        <taxon>Clostridium</taxon>
    </lineage>
</organism>
<keyword evidence="2" id="KW-0805">Transcription regulation</keyword>
<accession>A0A9N7JPF6</accession>
<reference evidence="6 8" key="1">
    <citation type="submission" date="2017-09" db="EMBL/GenBank/DDBJ databases">
        <authorList>
            <person name="Thomas P."/>
            <person name="Seyboldt C."/>
        </authorList>
    </citation>
    <scope>NUCLEOTIDE SEQUENCE [LARGE SCALE GENOMIC DNA]</scope>
    <source>
        <strain evidence="6 8">DSM 7534</strain>
    </source>
</reference>
<dbReference type="InterPro" id="IPR036390">
    <property type="entry name" value="WH_DNA-bd_sf"/>
</dbReference>
<dbReference type="PROSITE" id="PS50931">
    <property type="entry name" value="HTH_LYSR"/>
    <property type="match status" value="1"/>
</dbReference>
<dbReference type="GO" id="GO:0003700">
    <property type="term" value="F:DNA-binding transcription factor activity"/>
    <property type="evidence" value="ECO:0007669"/>
    <property type="project" value="InterPro"/>
</dbReference>
<dbReference type="InterPro" id="IPR000847">
    <property type="entry name" value="LysR_HTH_N"/>
</dbReference>
<dbReference type="PRINTS" id="PR00039">
    <property type="entry name" value="HTHLYSR"/>
</dbReference>
<keyword evidence="9" id="KW-1185">Reference proteome</keyword>
<dbReference type="InterPro" id="IPR036388">
    <property type="entry name" value="WH-like_DNA-bd_sf"/>
</dbReference>
<name>A0A9N7JPF6_CLOSE</name>
<sequence length="294" mass="33837">MNFRKLKIFYETATCLNMTKVAKNMYISQPSISQSINELEIELEVKLFDRIGKKIYLTHEGEVFLNYTRRILNLYDEGTKTLKDFNSNIKGKITIGASTTIGIYILPEIIKEFSSEFKDIEISLIIENTEHIEKLILENKIDFAYIEGSIESDEISAEKIWEDELVFICGKNHKFKGRKVVLGKELADEKFIMREKGSGTRENVENFLKNKRVPCKIFLELGNTEAIKRTVEANLGIGGISLITIQEKLKTGDLNAFRLKEGVIKRDLLFIMHKDKFISNNMKKFIEFAGESNI</sequence>
<protein>
    <submittedName>
        <fullName evidence="6">LysR family transcriptional regulator</fullName>
    </submittedName>
</protein>
<dbReference type="KEGG" id="csep:CP523_13670"/>
<evidence type="ECO:0000313" key="9">
    <source>
        <dbReference type="Proteomes" id="UP001055437"/>
    </source>
</evidence>
<evidence type="ECO:0000256" key="1">
    <source>
        <dbReference type="ARBA" id="ARBA00009437"/>
    </source>
</evidence>
<evidence type="ECO:0000313" key="6">
    <source>
        <dbReference type="EMBL" id="AYE35392.1"/>
    </source>
</evidence>
<dbReference type="GeneID" id="303561733"/>
<keyword evidence="3" id="KW-0238">DNA-binding</keyword>